<dbReference type="InterPro" id="IPR007890">
    <property type="entry name" value="CHASE2"/>
</dbReference>
<dbReference type="AlphaFoldDB" id="A0A7W5ZZI0"/>
<evidence type="ECO:0000259" key="3">
    <source>
        <dbReference type="PROSITE" id="PS50883"/>
    </source>
</evidence>
<dbReference type="EMBL" id="JACICY010000003">
    <property type="protein sequence ID" value="MBB3860535.1"/>
    <property type="molecule type" value="Genomic_DNA"/>
</dbReference>
<keyword evidence="5" id="KW-1185">Reference proteome</keyword>
<evidence type="ECO:0000259" key="2">
    <source>
        <dbReference type="PROSITE" id="PS50206"/>
    </source>
</evidence>
<comment type="caution">
    <text evidence="4">The sequence shown here is derived from an EMBL/GenBank/DDBJ whole genome shotgun (WGS) entry which is preliminary data.</text>
</comment>
<dbReference type="PANTHER" id="PTHR33121">
    <property type="entry name" value="CYCLIC DI-GMP PHOSPHODIESTERASE PDEF"/>
    <property type="match status" value="1"/>
</dbReference>
<dbReference type="PROSITE" id="PS50206">
    <property type="entry name" value="RHODANESE_3"/>
    <property type="match status" value="1"/>
</dbReference>
<dbReference type="RefSeq" id="WP_246385674.1">
    <property type="nucleotide sequence ID" value="NZ_JACICY010000003.1"/>
</dbReference>
<feature type="domain" description="EAL" evidence="3">
    <location>
        <begin position="503"/>
        <end position="756"/>
    </location>
</feature>
<dbReference type="Gene3D" id="3.20.20.450">
    <property type="entry name" value="EAL domain"/>
    <property type="match status" value="1"/>
</dbReference>
<dbReference type="Proteomes" id="UP000562395">
    <property type="component" value="Unassembled WGS sequence"/>
</dbReference>
<dbReference type="PROSITE" id="PS50883">
    <property type="entry name" value="EAL"/>
    <property type="match status" value="1"/>
</dbReference>
<dbReference type="InterPro" id="IPR050706">
    <property type="entry name" value="Cyclic-di-GMP_PDE-like"/>
</dbReference>
<dbReference type="SMART" id="SM01080">
    <property type="entry name" value="CHASE2"/>
    <property type="match status" value="1"/>
</dbReference>
<proteinExistence type="predicted"/>
<feature type="transmembrane region" description="Helical" evidence="1">
    <location>
        <begin position="296"/>
        <end position="313"/>
    </location>
</feature>
<name>A0A7W5ZZI0_9SPHN</name>
<gene>
    <name evidence="4" type="ORF">GGQ88_001801</name>
</gene>
<dbReference type="Pfam" id="PF00563">
    <property type="entry name" value="EAL"/>
    <property type="match status" value="1"/>
</dbReference>
<evidence type="ECO:0000256" key="1">
    <source>
        <dbReference type="SAM" id="Phobius"/>
    </source>
</evidence>
<reference evidence="4 5" key="1">
    <citation type="submission" date="2020-08" db="EMBL/GenBank/DDBJ databases">
        <title>Genomic Encyclopedia of Type Strains, Phase IV (KMG-IV): sequencing the most valuable type-strain genomes for metagenomic binning, comparative biology and taxonomic classification.</title>
        <authorList>
            <person name="Goeker M."/>
        </authorList>
    </citation>
    <scope>NUCLEOTIDE SEQUENCE [LARGE SCALE GENOMIC DNA]</scope>
    <source>
        <strain evidence="4 5">DSM 14552</strain>
    </source>
</reference>
<evidence type="ECO:0000313" key="4">
    <source>
        <dbReference type="EMBL" id="MBB3860535.1"/>
    </source>
</evidence>
<keyword evidence="1" id="KW-0812">Transmembrane</keyword>
<dbReference type="GO" id="GO:0071111">
    <property type="term" value="F:cyclic-guanylate-specific phosphodiesterase activity"/>
    <property type="evidence" value="ECO:0007669"/>
    <property type="project" value="InterPro"/>
</dbReference>
<protein>
    <submittedName>
        <fullName evidence="4">EAL domain-containing protein (Putative c-di-GMP-specific phosphodiesterase class I)</fullName>
    </submittedName>
</protein>
<dbReference type="CDD" id="cd01948">
    <property type="entry name" value="EAL"/>
    <property type="match status" value="1"/>
</dbReference>
<accession>A0A7W5ZZI0</accession>
<evidence type="ECO:0000313" key="5">
    <source>
        <dbReference type="Proteomes" id="UP000562395"/>
    </source>
</evidence>
<organism evidence="4 5">
    <name type="scientific">Novosphingobium hassiacum</name>
    <dbReference type="NCBI Taxonomy" id="173676"/>
    <lineage>
        <taxon>Bacteria</taxon>
        <taxon>Pseudomonadati</taxon>
        <taxon>Pseudomonadota</taxon>
        <taxon>Alphaproteobacteria</taxon>
        <taxon>Sphingomonadales</taxon>
        <taxon>Sphingomonadaceae</taxon>
        <taxon>Novosphingobium</taxon>
    </lineage>
</organism>
<dbReference type="InterPro" id="IPR035919">
    <property type="entry name" value="EAL_sf"/>
</dbReference>
<dbReference type="SMART" id="SM00052">
    <property type="entry name" value="EAL"/>
    <property type="match status" value="1"/>
</dbReference>
<keyword evidence="1" id="KW-0472">Membrane</keyword>
<sequence>MSMLKKLRSPLYLALLIPALLTIAGDWLAPLDHTFRNARSKIGKHEASQSIVVVSIDDGTSRRDASATSSKNLAEVLEAVRRYMPHRVFIDAPVNFGQDRTGDAELVAAVRDLAPDAAFVVRNEKFVSSSDELQDQDLRIPDAAISKSVPLVVSSWNTNFFDYAISSPYSIDWHGQRLQSFSSALAGADSGPQSTFRPDFLLDPKTVSRIRASSLTSGNFTPGLLTGRTVVVTFEGTVPPIGYYGSGRRFPLDLDIAGAAALTKPVALSLGALPLLFLAWLLIRAGSRSIRKRAKVALHGAALLSVITLPAALEPLGVTLEVSAGLLAVAIYGFSRLWQYRIRRVQLTSASGLPNLLALSAEPLEVGQDVVVAVIARYEEFLATLPKDLHGECARQIARRLGVGSGIDRVYNGEGGHFAWTEEARPLEMQLDHLEGLRALFSAPLEIGSYTFDTNIHFGLDRNEGLDALTRVNSALASANDALASGRAIELYEADRLAEASWELSLHARLDEGLRNGEIWLAYQSQWDMRSGMPSGAEALIRWSHATRGPIPPDAFILQAERAGRIDALTYWVFEEAITAALALNAMGQRFQMSVNLSAQMVDKPGLVPTLIEIVNRRGIDPGLLTVEITETSSVRNRPAAVHNLTHLRRVGFRLSIDDFGTGEASLAYLADLPSDELKLDRRFISKVISHERELKIVKSTIDLAHALGQTVVAEGIEDEATWLKLVQLGCDVGQGYHLGRPMAFQDFRKTILKLGHFHLGSV</sequence>
<feature type="domain" description="Rhodanese" evidence="2">
    <location>
        <begin position="390"/>
        <end position="429"/>
    </location>
</feature>
<dbReference type="SUPFAM" id="SSF141868">
    <property type="entry name" value="EAL domain-like"/>
    <property type="match status" value="1"/>
</dbReference>
<dbReference type="InterPro" id="IPR001633">
    <property type="entry name" value="EAL_dom"/>
</dbReference>
<feature type="transmembrane region" description="Helical" evidence="1">
    <location>
        <begin position="266"/>
        <end position="284"/>
    </location>
</feature>
<keyword evidence="1" id="KW-1133">Transmembrane helix</keyword>
<dbReference type="PANTHER" id="PTHR33121:SF79">
    <property type="entry name" value="CYCLIC DI-GMP PHOSPHODIESTERASE PDED-RELATED"/>
    <property type="match status" value="1"/>
</dbReference>
<dbReference type="InterPro" id="IPR001763">
    <property type="entry name" value="Rhodanese-like_dom"/>
</dbReference>